<dbReference type="SUPFAM" id="SSF48452">
    <property type="entry name" value="TPR-like"/>
    <property type="match status" value="1"/>
</dbReference>
<dbReference type="InterPro" id="IPR014596">
    <property type="entry name" value="UCP035836"/>
</dbReference>
<dbReference type="SMART" id="SM00028">
    <property type="entry name" value="TPR"/>
    <property type="match status" value="3"/>
</dbReference>
<evidence type="ECO:0000256" key="1">
    <source>
        <dbReference type="SAM" id="SignalP"/>
    </source>
</evidence>
<dbReference type="InterPro" id="IPR011717">
    <property type="entry name" value="TPR-4"/>
</dbReference>
<dbReference type="InterPro" id="IPR011990">
    <property type="entry name" value="TPR-like_helical_dom_sf"/>
</dbReference>
<dbReference type="InterPro" id="IPR019734">
    <property type="entry name" value="TPR_rpt"/>
</dbReference>
<accession>A0A933L0Y1</accession>
<protein>
    <submittedName>
        <fullName evidence="2">Tetratricopeptide repeat protein</fullName>
    </submittedName>
</protein>
<gene>
    <name evidence="2" type="ORF">HY834_05420</name>
</gene>
<dbReference type="Pfam" id="PF13181">
    <property type="entry name" value="TPR_8"/>
    <property type="match status" value="1"/>
</dbReference>
<dbReference type="AlphaFoldDB" id="A0A933L0Y1"/>
<keyword evidence="1" id="KW-0732">Signal</keyword>
<dbReference type="Pfam" id="PF07721">
    <property type="entry name" value="TPR_4"/>
    <property type="match status" value="1"/>
</dbReference>
<dbReference type="Pfam" id="PF14559">
    <property type="entry name" value="TPR_19"/>
    <property type="match status" value="1"/>
</dbReference>
<dbReference type="GO" id="GO:0042802">
    <property type="term" value="F:identical protein binding"/>
    <property type="evidence" value="ECO:0007669"/>
    <property type="project" value="InterPro"/>
</dbReference>
<sequence>MFARVLRPSLISLRTLLLAGVAAMALGACATNQTTMAQPDFSGQSAAQSQAALTELAGRYKARPQDKTTIIYYAAALRAAGQPEQAVSVLEAGLSIYRNDVDIKVAYAKALAAAGRFDQAMNVVDDAIDPTVPDWNALLVKGAILDQSGRNEEARAIYGQALLVAPGQASLEANIGLSYAMTNELDQAEAHLRKAVALRGANSQIRQNLALVIGLQGRFDECRQMFAAELPPDQVEANMAYIRALLTQQNRWDLIKGAT</sequence>
<reference evidence="2" key="1">
    <citation type="submission" date="2020-07" db="EMBL/GenBank/DDBJ databases">
        <title>Huge and variable diversity of episymbiotic CPR bacteria and DPANN archaea in groundwater ecosystems.</title>
        <authorList>
            <person name="He C.Y."/>
            <person name="Keren R."/>
            <person name="Whittaker M."/>
            <person name="Farag I.F."/>
            <person name="Doudna J."/>
            <person name="Cate J.H.D."/>
            <person name="Banfield J.F."/>
        </authorList>
    </citation>
    <scope>NUCLEOTIDE SEQUENCE</scope>
    <source>
        <strain evidence="2">NC_groundwater_1586_Pr3_B-0.1um_66_15</strain>
    </source>
</reference>
<dbReference type="PROSITE" id="PS51257">
    <property type="entry name" value="PROKAR_LIPOPROTEIN"/>
    <property type="match status" value="1"/>
</dbReference>
<evidence type="ECO:0000313" key="2">
    <source>
        <dbReference type="EMBL" id="MBI4921167.1"/>
    </source>
</evidence>
<evidence type="ECO:0000313" key="3">
    <source>
        <dbReference type="Proteomes" id="UP000782610"/>
    </source>
</evidence>
<organism evidence="2 3">
    <name type="scientific">Devosia nanyangense</name>
    <dbReference type="NCBI Taxonomy" id="1228055"/>
    <lineage>
        <taxon>Bacteria</taxon>
        <taxon>Pseudomonadati</taxon>
        <taxon>Pseudomonadota</taxon>
        <taxon>Alphaproteobacteria</taxon>
        <taxon>Hyphomicrobiales</taxon>
        <taxon>Devosiaceae</taxon>
        <taxon>Devosia</taxon>
    </lineage>
</organism>
<comment type="caution">
    <text evidence="2">The sequence shown here is derived from an EMBL/GenBank/DDBJ whole genome shotgun (WGS) entry which is preliminary data.</text>
</comment>
<proteinExistence type="predicted"/>
<dbReference type="Proteomes" id="UP000782610">
    <property type="component" value="Unassembled WGS sequence"/>
</dbReference>
<name>A0A933L0Y1_9HYPH</name>
<dbReference type="Gene3D" id="1.25.40.10">
    <property type="entry name" value="Tetratricopeptide repeat domain"/>
    <property type="match status" value="1"/>
</dbReference>
<dbReference type="PIRSF" id="PIRSF035836">
    <property type="entry name" value="UCP035836"/>
    <property type="match status" value="1"/>
</dbReference>
<feature type="signal peptide" evidence="1">
    <location>
        <begin position="1"/>
        <end position="30"/>
    </location>
</feature>
<feature type="chain" id="PRO_5037964971" evidence="1">
    <location>
        <begin position="31"/>
        <end position="259"/>
    </location>
</feature>
<dbReference type="EMBL" id="JACRAF010000017">
    <property type="protein sequence ID" value="MBI4921167.1"/>
    <property type="molecule type" value="Genomic_DNA"/>
</dbReference>